<evidence type="ECO:0000313" key="2">
    <source>
        <dbReference type="EnsemblMetazoa" id="GPAI033633-PA"/>
    </source>
</evidence>
<accession>A0A1B0A3U5</accession>
<keyword evidence="1" id="KW-0812">Transmembrane</keyword>
<dbReference type="AlphaFoldDB" id="A0A1B0A3U5"/>
<dbReference type="VEuPathDB" id="VectorBase:GPAI033633"/>
<protein>
    <submittedName>
        <fullName evidence="2">Uncharacterized protein</fullName>
    </submittedName>
</protein>
<name>A0A1B0A3U5_GLOPL</name>
<reference evidence="3" key="1">
    <citation type="submission" date="2014-03" db="EMBL/GenBank/DDBJ databases">
        <authorList>
            <person name="Aksoy S."/>
            <person name="Warren W."/>
            <person name="Wilson R.K."/>
        </authorList>
    </citation>
    <scope>NUCLEOTIDE SEQUENCE [LARGE SCALE GENOMIC DNA]</scope>
    <source>
        <strain evidence="3">IAEA</strain>
    </source>
</reference>
<evidence type="ECO:0000256" key="1">
    <source>
        <dbReference type="SAM" id="Phobius"/>
    </source>
</evidence>
<sequence length="127" mass="14164">MQPLYVQCMCDGSLYFCDQTHVGINKIQKRKCQNLADWVELVGWFAYVFMYACVCSTVIVSITVVVGMSLECAFAAKIGAKVYFKYGGVHSSYWRVLISIKGGYESFVQLPEAKRISACSTADENGK</sequence>
<keyword evidence="1" id="KW-1133">Transmembrane helix</keyword>
<dbReference type="Proteomes" id="UP000092445">
    <property type="component" value="Unassembled WGS sequence"/>
</dbReference>
<keyword evidence="3" id="KW-1185">Reference proteome</keyword>
<evidence type="ECO:0000313" key="3">
    <source>
        <dbReference type="Proteomes" id="UP000092445"/>
    </source>
</evidence>
<dbReference type="EnsemblMetazoa" id="GPAI033633-RA">
    <property type="protein sequence ID" value="GPAI033633-PA"/>
    <property type="gene ID" value="GPAI033633"/>
</dbReference>
<proteinExistence type="predicted"/>
<reference evidence="2" key="2">
    <citation type="submission" date="2020-05" db="UniProtKB">
        <authorList>
            <consortium name="EnsemblMetazoa"/>
        </authorList>
    </citation>
    <scope>IDENTIFICATION</scope>
    <source>
        <strain evidence="2">IAEA</strain>
    </source>
</reference>
<feature type="transmembrane region" description="Helical" evidence="1">
    <location>
        <begin position="44"/>
        <end position="68"/>
    </location>
</feature>
<keyword evidence="1" id="KW-0472">Membrane</keyword>
<organism evidence="2 3">
    <name type="scientific">Glossina pallidipes</name>
    <name type="common">Tsetse fly</name>
    <dbReference type="NCBI Taxonomy" id="7398"/>
    <lineage>
        <taxon>Eukaryota</taxon>
        <taxon>Metazoa</taxon>
        <taxon>Ecdysozoa</taxon>
        <taxon>Arthropoda</taxon>
        <taxon>Hexapoda</taxon>
        <taxon>Insecta</taxon>
        <taxon>Pterygota</taxon>
        <taxon>Neoptera</taxon>
        <taxon>Endopterygota</taxon>
        <taxon>Diptera</taxon>
        <taxon>Brachycera</taxon>
        <taxon>Muscomorpha</taxon>
        <taxon>Hippoboscoidea</taxon>
        <taxon>Glossinidae</taxon>
        <taxon>Glossina</taxon>
    </lineage>
</organism>